<dbReference type="STRING" id="407234.SAMN05421795_102578"/>
<feature type="compositionally biased region" description="Pro residues" evidence="1">
    <location>
        <begin position="68"/>
        <end position="88"/>
    </location>
</feature>
<dbReference type="AlphaFoldDB" id="A0A1N7L599"/>
<evidence type="ECO:0000256" key="1">
    <source>
        <dbReference type="SAM" id="MobiDB-lite"/>
    </source>
</evidence>
<evidence type="ECO:0000313" key="4">
    <source>
        <dbReference type="Proteomes" id="UP000186098"/>
    </source>
</evidence>
<feature type="transmembrane region" description="Helical" evidence="2">
    <location>
        <begin position="103"/>
        <end position="125"/>
    </location>
</feature>
<protein>
    <submittedName>
        <fullName evidence="3">AsmA-like C-terminal region</fullName>
    </submittedName>
</protein>
<keyword evidence="2" id="KW-1133">Transmembrane helix</keyword>
<name>A0A1N7L599_9RHOB</name>
<accession>A0A1N7L599</accession>
<dbReference type="EMBL" id="FTOM01000002">
    <property type="protein sequence ID" value="SIS69032.1"/>
    <property type="molecule type" value="Genomic_DNA"/>
</dbReference>
<reference evidence="4" key="1">
    <citation type="submission" date="2017-01" db="EMBL/GenBank/DDBJ databases">
        <authorList>
            <person name="Varghese N."/>
            <person name="Submissions S."/>
        </authorList>
    </citation>
    <scope>NUCLEOTIDE SEQUENCE [LARGE SCALE GENOMIC DNA]</scope>
    <source>
        <strain evidence="4">DSM 18714</strain>
    </source>
</reference>
<sequence length="1184" mass="124239">MNGRADDSDPSRPPLGERPAPSSGVPSADVPPALSSSGAPPTPEAAPVPDGVPDGAPPRDAPLLLDHPLPPDALPPDGPPSDGPPGAPRPRTRARGRGRTARFGFWLILSLPIFLAATLLSFLALTRMPVAVPDLALATLETRVNAALGGAVRIRVAGGADIAVERGLVPQLRLRGVEIDRPSGLPIAVLPELRGSVWPGALLAGEVRLRRLRISGAGVALRRNADGALDLRLGGALALSGARPESAAEAVAAFRNLFALPVLSGLESLKAEGLELRMDDARLGRQWRVSDGRLSLTQDDRAIALRLGFDVGERDRLPSSVAMMLETRKDSAETRLTSTVTAVSAPDLALFSPALSWGRLIEAPITGSIRSGIDAAGNLARFDARLEIGAGRLAPPGQARPIAFAGGLVDLSYDPASARMTLNELSLDSRALRLRAAGQALLRDGAGPARPGVLPTGFLGQIDVRDLQVDPEGLFEHPVAFSRGAADIRVGFDPFTVELGQSQLVADGHRLSSRGTIAAAPEGWRIALDFGADRIARDRLIRLWPVNVVARTREWLDQNVATGELSDVTAALRLRPDAAPRLALGYSFAGAEVRFLRSLPPAQDGVGYATIEGFQHALVVEAGHVIAPSGGRIDVTGTQMIVPDIRIKPAPAVVRLRTRSDIPAALSLLDEPPFRFLTKAGMPTDLARGQAQVAGDLRLTLARKLDTDAVDYDLTAQLRQVVSDQAVPGRRLEAEALDLAATRAGVRISGRARLDGVGFEGSWRQAFGPENRGRSQVEGRVEVSPQTLARFGIGLPKGMLSGAGTGRIALDLVKDQPTRYRFSSDLAGIGLSIPQIGWSLGAARTGKLELAGQLGARPTVESLSLEAPGLTADGSVTLGEGGALEQARFERLRIGGWFDGGATLEGRGAGRAPRLRIEGGRLVLARMPAGGTGGGGTGGGSDDAPIEVALDRVEVSDQVALTGFSGRFARGGRAGSFGAWVNGKAPIRGTMMPATGGRARIAIEAADAGAVLSSAKVFGRAEGGRMVLRLDPAGAEAWDGTLDISGLRVTRAPRLAAMLSAASVVGLLEQLNGEGLLFNKVDGRFRLDRTGLRILEGVAEGASMGVTMTGTHDFASNRLDMEGVVSPLYLINGIGQIISRRGEGIFGFTYELSGSADAPRVTVNPLSIFTPGFFREIFRRQNRP</sequence>
<evidence type="ECO:0000256" key="2">
    <source>
        <dbReference type="SAM" id="Phobius"/>
    </source>
</evidence>
<keyword evidence="2" id="KW-0472">Membrane</keyword>
<gene>
    <name evidence="3" type="ORF">SAMN05421795_102578</name>
</gene>
<feature type="compositionally biased region" description="Basic and acidic residues" evidence="1">
    <location>
        <begin position="1"/>
        <end position="10"/>
    </location>
</feature>
<evidence type="ECO:0000313" key="3">
    <source>
        <dbReference type="EMBL" id="SIS69032.1"/>
    </source>
</evidence>
<feature type="region of interest" description="Disordered" evidence="1">
    <location>
        <begin position="1"/>
        <end position="96"/>
    </location>
</feature>
<dbReference type="PANTHER" id="PTHR30441">
    <property type="entry name" value="DUF748 DOMAIN-CONTAINING PROTEIN"/>
    <property type="match status" value="1"/>
</dbReference>
<proteinExistence type="predicted"/>
<keyword evidence="2" id="KW-0812">Transmembrane</keyword>
<keyword evidence="4" id="KW-1185">Reference proteome</keyword>
<organism evidence="3 4">
    <name type="scientific">Phaeovulum vinaykumarii</name>
    <dbReference type="NCBI Taxonomy" id="407234"/>
    <lineage>
        <taxon>Bacteria</taxon>
        <taxon>Pseudomonadati</taxon>
        <taxon>Pseudomonadota</taxon>
        <taxon>Alphaproteobacteria</taxon>
        <taxon>Rhodobacterales</taxon>
        <taxon>Paracoccaceae</taxon>
        <taxon>Phaeovulum</taxon>
    </lineage>
</organism>
<dbReference type="GO" id="GO:0090313">
    <property type="term" value="P:regulation of protein targeting to membrane"/>
    <property type="evidence" value="ECO:0007669"/>
    <property type="project" value="TreeGrafter"/>
</dbReference>
<dbReference type="GO" id="GO:0005886">
    <property type="term" value="C:plasma membrane"/>
    <property type="evidence" value="ECO:0007669"/>
    <property type="project" value="TreeGrafter"/>
</dbReference>
<dbReference type="PANTHER" id="PTHR30441:SF4">
    <property type="entry name" value="PROTEIN ASMA"/>
    <property type="match status" value="1"/>
</dbReference>
<dbReference type="InterPro" id="IPR052894">
    <property type="entry name" value="AsmA-related"/>
</dbReference>
<dbReference type="Proteomes" id="UP000186098">
    <property type="component" value="Unassembled WGS sequence"/>
</dbReference>